<evidence type="ECO:0000256" key="4">
    <source>
        <dbReference type="ARBA" id="ARBA00022496"/>
    </source>
</evidence>
<gene>
    <name evidence="8" type="ORF">SAMN05192542_101283</name>
</gene>
<evidence type="ECO:0000256" key="3">
    <source>
        <dbReference type="ARBA" id="ARBA00022448"/>
    </source>
</evidence>
<dbReference type="AlphaFoldDB" id="A0A1H7FCY9"/>
<organism evidence="8 9">
    <name type="scientific">Paraburkholderia caballeronis</name>
    <dbReference type="NCBI Taxonomy" id="416943"/>
    <lineage>
        <taxon>Bacteria</taxon>
        <taxon>Pseudomonadati</taxon>
        <taxon>Pseudomonadota</taxon>
        <taxon>Betaproteobacteria</taxon>
        <taxon>Burkholderiales</taxon>
        <taxon>Burkholderiaceae</taxon>
        <taxon>Paraburkholderia</taxon>
    </lineage>
</organism>
<keyword evidence="4" id="KW-0406">Ion transport</keyword>
<dbReference type="InterPro" id="IPR051313">
    <property type="entry name" value="Bact_iron-sidero_bind"/>
</dbReference>
<dbReference type="PRINTS" id="PR01715">
    <property type="entry name" value="FERRIBNDNGPP"/>
</dbReference>
<evidence type="ECO:0000259" key="7">
    <source>
        <dbReference type="PROSITE" id="PS50983"/>
    </source>
</evidence>
<keyword evidence="4" id="KW-0410">Iron transport</keyword>
<evidence type="ECO:0000313" key="8">
    <source>
        <dbReference type="EMBL" id="SEK24033.1"/>
    </source>
</evidence>
<comment type="similarity">
    <text evidence="2">Belongs to the bacterial solute-binding protein 8 family.</text>
</comment>
<name>A0A1H7FCY9_9BURK</name>
<feature type="domain" description="Fe/B12 periplasmic-binding" evidence="7">
    <location>
        <begin position="33"/>
        <end position="296"/>
    </location>
</feature>
<dbReference type="Proteomes" id="UP000199120">
    <property type="component" value="Unassembled WGS sequence"/>
</dbReference>
<feature type="signal peptide" evidence="6">
    <location>
        <begin position="1"/>
        <end position="24"/>
    </location>
</feature>
<dbReference type="PANTHER" id="PTHR30532:SF1">
    <property type="entry name" value="IRON(3+)-HYDROXAMATE-BINDING PROTEIN FHUD"/>
    <property type="match status" value="1"/>
</dbReference>
<evidence type="ECO:0000256" key="2">
    <source>
        <dbReference type="ARBA" id="ARBA00008814"/>
    </source>
</evidence>
<protein>
    <submittedName>
        <fullName evidence="8">Iron complex transport system substrate-binding protein</fullName>
    </submittedName>
</protein>
<keyword evidence="3" id="KW-0813">Transport</keyword>
<dbReference type="STRING" id="416943.SAMN05445871_5980"/>
<dbReference type="GO" id="GO:0030288">
    <property type="term" value="C:outer membrane-bounded periplasmic space"/>
    <property type="evidence" value="ECO:0007669"/>
    <property type="project" value="TreeGrafter"/>
</dbReference>
<reference evidence="9" key="1">
    <citation type="submission" date="2016-10" db="EMBL/GenBank/DDBJ databases">
        <authorList>
            <person name="Varghese N."/>
            <person name="Submissions S."/>
        </authorList>
    </citation>
    <scope>NUCLEOTIDE SEQUENCE [LARGE SCALE GENOMIC DNA]</scope>
    <source>
        <strain evidence="9">LMG 26416</strain>
    </source>
</reference>
<dbReference type="RefSeq" id="WP_090552543.1">
    <property type="nucleotide sequence ID" value="NZ_FNSR01000003.1"/>
</dbReference>
<dbReference type="InterPro" id="IPR002491">
    <property type="entry name" value="ABC_transptr_periplasmic_BD"/>
</dbReference>
<dbReference type="SUPFAM" id="SSF53807">
    <property type="entry name" value="Helical backbone' metal receptor"/>
    <property type="match status" value="1"/>
</dbReference>
<keyword evidence="9" id="KW-1185">Reference proteome</keyword>
<dbReference type="Pfam" id="PF01497">
    <property type="entry name" value="Peripla_BP_2"/>
    <property type="match status" value="1"/>
</dbReference>
<keyword evidence="5 6" id="KW-0732">Signal</keyword>
<dbReference type="EMBL" id="FOAJ01000001">
    <property type="protein sequence ID" value="SEK24033.1"/>
    <property type="molecule type" value="Genomic_DNA"/>
</dbReference>
<dbReference type="OrthoDB" id="8891185at2"/>
<dbReference type="PANTHER" id="PTHR30532">
    <property type="entry name" value="IRON III DICITRATE-BINDING PERIPLASMIC PROTEIN"/>
    <property type="match status" value="1"/>
</dbReference>
<dbReference type="Gene3D" id="3.40.50.1980">
    <property type="entry name" value="Nitrogenase molybdenum iron protein domain"/>
    <property type="match status" value="2"/>
</dbReference>
<sequence length="300" mass="32715">MSRLTRRQCIACLAWFAVSGYARGNGAPGEPPRIVALTWPAAQTLLTLGIAPVATVDRGEYSRQRLQPDLPASTIELGRYAEPNLELLSTLKPDLILIDTDQSAMTRLFERIAPVQVFSINTDAGRPYQRARELTLALGRQFHREPAARDYLARLDRKVAQTKAALRDLDTRPTFVVDLGADARHVSIYASNSILDDVLQQLGIPNAWSGPSNAWGFVTTGVEALADAGDARLLYLDRGVPTQQALASLRTNPLWSRLAFVKAARVAPLRAIYPFGGLPVAEQMLADLSRLAGPNADLHG</sequence>
<dbReference type="CDD" id="cd01146">
    <property type="entry name" value="FhuD"/>
    <property type="match status" value="1"/>
</dbReference>
<evidence type="ECO:0000313" key="9">
    <source>
        <dbReference type="Proteomes" id="UP000199120"/>
    </source>
</evidence>
<dbReference type="PROSITE" id="PS50983">
    <property type="entry name" value="FE_B12_PBP"/>
    <property type="match status" value="1"/>
</dbReference>
<dbReference type="GO" id="GO:1901678">
    <property type="term" value="P:iron coordination entity transport"/>
    <property type="evidence" value="ECO:0007669"/>
    <property type="project" value="UniProtKB-ARBA"/>
</dbReference>
<keyword evidence="4" id="KW-0408">Iron</keyword>
<feature type="chain" id="PRO_5030028879" evidence="6">
    <location>
        <begin position="25"/>
        <end position="300"/>
    </location>
</feature>
<evidence type="ECO:0000256" key="1">
    <source>
        <dbReference type="ARBA" id="ARBA00004196"/>
    </source>
</evidence>
<proteinExistence type="inferred from homology"/>
<comment type="subcellular location">
    <subcellularLocation>
        <location evidence="1">Cell envelope</location>
    </subcellularLocation>
</comment>
<evidence type="ECO:0000256" key="5">
    <source>
        <dbReference type="ARBA" id="ARBA00022729"/>
    </source>
</evidence>
<evidence type="ECO:0000256" key="6">
    <source>
        <dbReference type="SAM" id="SignalP"/>
    </source>
</evidence>
<accession>A0A1H7FCY9</accession>